<keyword evidence="3" id="KW-1185">Reference proteome</keyword>
<accession>A0A2T0T4T7</accession>
<dbReference type="PROSITE" id="PS50801">
    <property type="entry name" value="STAS"/>
    <property type="match status" value="1"/>
</dbReference>
<dbReference type="GO" id="GO:0043856">
    <property type="term" value="F:anti-sigma factor antagonist activity"/>
    <property type="evidence" value="ECO:0007669"/>
    <property type="project" value="TreeGrafter"/>
</dbReference>
<gene>
    <name evidence="2" type="ORF">CLV43_106392</name>
</gene>
<dbReference type="Gene3D" id="3.30.750.24">
    <property type="entry name" value="STAS domain"/>
    <property type="match status" value="1"/>
</dbReference>
<evidence type="ECO:0000259" key="1">
    <source>
        <dbReference type="PROSITE" id="PS50801"/>
    </source>
</evidence>
<proteinExistence type="predicted"/>
<dbReference type="Pfam" id="PF01740">
    <property type="entry name" value="STAS"/>
    <property type="match status" value="1"/>
</dbReference>
<name>A0A2T0T4T7_9PSEU</name>
<dbReference type="Proteomes" id="UP000239494">
    <property type="component" value="Unassembled WGS sequence"/>
</dbReference>
<evidence type="ECO:0000313" key="2">
    <source>
        <dbReference type="EMBL" id="PRY40651.1"/>
    </source>
</evidence>
<dbReference type="InterPro" id="IPR036513">
    <property type="entry name" value="STAS_dom_sf"/>
</dbReference>
<organism evidence="2 3">
    <name type="scientific">Umezawaea tangerina</name>
    <dbReference type="NCBI Taxonomy" id="84725"/>
    <lineage>
        <taxon>Bacteria</taxon>
        <taxon>Bacillati</taxon>
        <taxon>Actinomycetota</taxon>
        <taxon>Actinomycetes</taxon>
        <taxon>Pseudonocardiales</taxon>
        <taxon>Pseudonocardiaceae</taxon>
        <taxon>Umezawaea</taxon>
    </lineage>
</organism>
<sequence length="117" mass="12655">MPTDIQGSLVVQRWRLAGATVVSVSGEIDIATVRKLRWSLDSVASGSGPLVLDLSSVTFFGSVGVDCLLETARRAHAFRIDLRLIRSPEVSRLLDLLGVRDEFTEFDSLSSALAHSA</sequence>
<dbReference type="InterPro" id="IPR002645">
    <property type="entry name" value="STAS_dom"/>
</dbReference>
<feature type="domain" description="STAS" evidence="1">
    <location>
        <begin position="18"/>
        <end position="116"/>
    </location>
</feature>
<reference evidence="2 3" key="1">
    <citation type="submission" date="2018-03" db="EMBL/GenBank/DDBJ databases">
        <title>Genomic Encyclopedia of Archaeal and Bacterial Type Strains, Phase II (KMG-II): from individual species to whole genera.</title>
        <authorList>
            <person name="Goeker M."/>
        </authorList>
    </citation>
    <scope>NUCLEOTIDE SEQUENCE [LARGE SCALE GENOMIC DNA]</scope>
    <source>
        <strain evidence="2 3">DSM 44720</strain>
    </source>
</reference>
<evidence type="ECO:0000313" key="3">
    <source>
        <dbReference type="Proteomes" id="UP000239494"/>
    </source>
</evidence>
<dbReference type="CDD" id="cd07043">
    <property type="entry name" value="STAS_anti-anti-sigma_factors"/>
    <property type="match status" value="1"/>
</dbReference>
<comment type="caution">
    <text evidence="2">The sequence shown here is derived from an EMBL/GenBank/DDBJ whole genome shotgun (WGS) entry which is preliminary data.</text>
</comment>
<dbReference type="AlphaFoldDB" id="A0A2T0T4T7"/>
<dbReference type="PANTHER" id="PTHR33495:SF2">
    <property type="entry name" value="ANTI-SIGMA FACTOR ANTAGONIST TM_1081-RELATED"/>
    <property type="match status" value="1"/>
</dbReference>
<dbReference type="SUPFAM" id="SSF52091">
    <property type="entry name" value="SpoIIaa-like"/>
    <property type="match status" value="1"/>
</dbReference>
<dbReference type="PANTHER" id="PTHR33495">
    <property type="entry name" value="ANTI-SIGMA FACTOR ANTAGONIST TM_1081-RELATED-RELATED"/>
    <property type="match status" value="1"/>
</dbReference>
<dbReference type="EMBL" id="PVTF01000006">
    <property type="protein sequence ID" value="PRY40651.1"/>
    <property type="molecule type" value="Genomic_DNA"/>
</dbReference>
<protein>
    <submittedName>
        <fullName evidence="2">Anti-anti-sigma factor</fullName>
    </submittedName>
</protein>
<dbReference type="RefSeq" id="WP_170155964.1">
    <property type="nucleotide sequence ID" value="NZ_PVTF01000006.1"/>
</dbReference>